<keyword evidence="4 6" id="KW-1133">Transmembrane helix</keyword>
<comment type="caution">
    <text evidence="7">The sequence shown here is derived from an EMBL/GenBank/DDBJ whole genome shotgun (WGS) entry which is preliminary data.</text>
</comment>
<evidence type="ECO:0008006" key="9">
    <source>
        <dbReference type="Google" id="ProtNLM"/>
    </source>
</evidence>
<evidence type="ECO:0000256" key="1">
    <source>
        <dbReference type="ARBA" id="ARBA00004141"/>
    </source>
</evidence>
<dbReference type="GO" id="GO:0005886">
    <property type="term" value="C:plasma membrane"/>
    <property type="evidence" value="ECO:0007669"/>
    <property type="project" value="TreeGrafter"/>
</dbReference>
<keyword evidence="3 6" id="KW-0812">Transmembrane</keyword>
<accession>A0A016QK08</accession>
<feature type="transmembrane region" description="Helical" evidence="6">
    <location>
        <begin position="191"/>
        <end position="215"/>
    </location>
</feature>
<dbReference type="PATRIC" id="fig|1476583.3.peg.3553"/>
<dbReference type="eggNOG" id="COG1914">
    <property type="taxonomic scope" value="Bacteria"/>
</dbReference>
<comment type="subcellular location">
    <subcellularLocation>
        <location evidence="1">Membrane</location>
        <topology evidence="1">Multi-pass membrane protein</topology>
    </subcellularLocation>
</comment>
<evidence type="ECO:0000256" key="2">
    <source>
        <dbReference type="ARBA" id="ARBA00022448"/>
    </source>
</evidence>
<evidence type="ECO:0000313" key="7">
    <source>
        <dbReference type="EMBL" id="EYB66316.1"/>
    </source>
</evidence>
<dbReference type="Proteomes" id="UP000020492">
    <property type="component" value="Unassembled WGS sequence"/>
</dbReference>
<feature type="transmembrane region" description="Helical" evidence="6">
    <location>
        <begin position="96"/>
        <end position="119"/>
    </location>
</feature>
<dbReference type="InterPro" id="IPR001046">
    <property type="entry name" value="NRAMP_fam"/>
</dbReference>
<evidence type="ECO:0000313" key="8">
    <source>
        <dbReference type="Proteomes" id="UP000020492"/>
    </source>
</evidence>
<feature type="transmembrane region" description="Helical" evidence="6">
    <location>
        <begin position="253"/>
        <end position="274"/>
    </location>
</feature>
<reference evidence="7 8" key="1">
    <citation type="submission" date="2014-03" db="EMBL/GenBank/DDBJ databases">
        <title>Draft genome sequence of Deinococcus phoenicis 1P10ME.</title>
        <authorList>
            <person name="Stepanov V.G."/>
            <person name="Vaishampayan P."/>
            <person name="Venkateswaran K."/>
            <person name="Fox G.E."/>
        </authorList>
    </citation>
    <scope>NUCLEOTIDE SEQUENCE [LARGE SCALE GENOMIC DNA]</scope>
    <source>
        <strain evidence="7 8">1P10ME</strain>
    </source>
</reference>
<dbReference type="Pfam" id="PF01566">
    <property type="entry name" value="Nramp"/>
    <property type="match status" value="1"/>
</dbReference>
<feature type="transmembrane region" description="Helical" evidence="6">
    <location>
        <begin position="411"/>
        <end position="430"/>
    </location>
</feature>
<keyword evidence="8" id="KW-1185">Reference proteome</keyword>
<protein>
    <recommendedName>
        <fullName evidence="9">Natural resistance-associated macrophage protein</fullName>
    </recommendedName>
</protein>
<feature type="transmembrane region" description="Helical" evidence="6">
    <location>
        <begin position="347"/>
        <end position="366"/>
    </location>
</feature>
<feature type="transmembrane region" description="Helical" evidence="6">
    <location>
        <begin position="158"/>
        <end position="179"/>
    </location>
</feature>
<dbReference type="EMBL" id="JHAC01000093">
    <property type="protein sequence ID" value="EYB66316.1"/>
    <property type="molecule type" value="Genomic_DNA"/>
</dbReference>
<feature type="transmembrane region" description="Helical" evidence="6">
    <location>
        <begin position="372"/>
        <end position="390"/>
    </location>
</feature>
<evidence type="ECO:0000256" key="4">
    <source>
        <dbReference type="ARBA" id="ARBA00022989"/>
    </source>
</evidence>
<name>A0A016QK08_9DEIO</name>
<proteinExistence type="predicted"/>
<evidence type="ECO:0000256" key="3">
    <source>
        <dbReference type="ARBA" id="ARBA00022692"/>
    </source>
</evidence>
<evidence type="ECO:0000256" key="6">
    <source>
        <dbReference type="SAM" id="Phobius"/>
    </source>
</evidence>
<gene>
    <name evidence="7" type="ORF">DEIPH_ctg139orf0031</name>
</gene>
<dbReference type="GO" id="GO:0005384">
    <property type="term" value="F:manganese ion transmembrane transporter activity"/>
    <property type="evidence" value="ECO:0007669"/>
    <property type="project" value="TreeGrafter"/>
</dbReference>
<dbReference type="PANTHER" id="PTHR11706:SF33">
    <property type="entry name" value="NATURAL RESISTANCE-ASSOCIATED MACROPHAGE PROTEIN 2"/>
    <property type="match status" value="1"/>
</dbReference>
<keyword evidence="5 6" id="KW-0472">Membrane</keyword>
<organism evidence="7 8">
    <name type="scientific">Deinococcus phoenicis</name>
    <dbReference type="NCBI Taxonomy" id="1476583"/>
    <lineage>
        <taxon>Bacteria</taxon>
        <taxon>Thermotogati</taxon>
        <taxon>Deinococcota</taxon>
        <taxon>Deinococci</taxon>
        <taxon>Deinococcales</taxon>
        <taxon>Deinococcaceae</taxon>
        <taxon>Deinococcus</taxon>
    </lineage>
</organism>
<dbReference type="GO" id="GO:0034755">
    <property type="term" value="P:iron ion transmembrane transport"/>
    <property type="evidence" value="ECO:0007669"/>
    <property type="project" value="TreeGrafter"/>
</dbReference>
<dbReference type="AlphaFoldDB" id="A0A016QK08"/>
<evidence type="ECO:0000256" key="5">
    <source>
        <dbReference type="ARBA" id="ARBA00023136"/>
    </source>
</evidence>
<dbReference type="STRING" id="1476583.DEIPH_ctg139orf0031"/>
<feature type="transmembrane region" description="Helical" evidence="6">
    <location>
        <begin position="131"/>
        <end position="151"/>
    </location>
</feature>
<keyword evidence="2" id="KW-0813">Transport</keyword>
<dbReference type="GO" id="GO:0015086">
    <property type="term" value="F:cadmium ion transmembrane transporter activity"/>
    <property type="evidence" value="ECO:0007669"/>
    <property type="project" value="TreeGrafter"/>
</dbReference>
<sequence length="433" mass="46440">MNRHMSEPAADLEGRETKTGLLQSLGPGLITGASDDDPSGIATYSQVGAQFGYGLLWSMLFSYPLMATIQEISARLGRVTGHGVAGNLRRHYPPGWLWGLTALLVVANIINLGADIGAMGEALRLLVGGPALLYAALFAAASVLLQVFVPYTRYTRILKWLTVSLFAYVATVFVVRVPWGLALKSTVLPHFTWQASSIQAVVAVLGTTISPYLFFWQASEEVSEMDTRPREEPLRQAPQQAPVQFRRIRTDTFVGMAFSNLVAFFIILTAAVVLNAQGKTSIQTAAQAAEALRPVAGPFAFALFAAGIIGTGLLALPVLAGSAGYALGEALKWPVGLERKPYQARGFYGIIAVATLLGLTLDLLHIDPIKALYYAAIINGVSAAPVMILIMLMTSNRRVMGEFTVKGWLKWLGWTGAGVMLAAAAALFLTRGQ</sequence>
<dbReference type="PANTHER" id="PTHR11706">
    <property type="entry name" value="SOLUTE CARRIER PROTEIN FAMILY 11 MEMBER"/>
    <property type="match status" value="1"/>
</dbReference>
<feature type="transmembrane region" description="Helical" evidence="6">
    <location>
        <begin position="299"/>
        <end position="327"/>
    </location>
</feature>